<name>A0ABZ3H6A7_9BACT</name>
<organism evidence="2 3">
    <name type="scientific">Sulfurimonas diazotrophicus</name>
    <dbReference type="NCBI Taxonomy" id="3131939"/>
    <lineage>
        <taxon>Bacteria</taxon>
        <taxon>Pseudomonadati</taxon>
        <taxon>Campylobacterota</taxon>
        <taxon>Epsilonproteobacteria</taxon>
        <taxon>Campylobacterales</taxon>
        <taxon>Sulfurimonadaceae</taxon>
        <taxon>Sulfurimonas</taxon>
    </lineage>
</organism>
<dbReference type="EMBL" id="CP147920">
    <property type="protein sequence ID" value="XAU14070.1"/>
    <property type="molecule type" value="Genomic_DNA"/>
</dbReference>
<protein>
    <submittedName>
        <fullName evidence="2">Uncharacterized protein</fullName>
    </submittedName>
</protein>
<keyword evidence="3" id="KW-1185">Reference proteome</keyword>
<gene>
    <name evidence="2" type="ORF">WCY31_07350</name>
</gene>
<evidence type="ECO:0000313" key="3">
    <source>
        <dbReference type="Proteomes" id="UP001447842"/>
    </source>
</evidence>
<accession>A0ABZ3H6A7</accession>
<feature type="transmembrane region" description="Helical" evidence="1">
    <location>
        <begin position="12"/>
        <end position="34"/>
    </location>
</feature>
<reference evidence="2 3" key="1">
    <citation type="submission" date="2024-03" db="EMBL/GenBank/DDBJ databases">
        <title>Sulfurimonas sp. HSL3-1.</title>
        <authorList>
            <person name="Wang S."/>
        </authorList>
    </citation>
    <scope>NUCLEOTIDE SEQUENCE [LARGE SCALE GENOMIC DNA]</scope>
    <source>
        <strain evidence="2 3">HSL3-1</strain>
    </source>
</reference>
<dbReference type="RefSeq" id="WP_345971895.1">
    <property type="nucleotide sequence ID" value="NZ_CP147920.1"/>
</dbReference>
<keyword evidence="1" id="KW-1133">Transmembrane helix</keyword>
<feature type="transmembrane region" description="Helical" evidence="1">
    <location>
        <begin position="46"/>
        <end position="64"/>
    </location>
</feature>
<evidence type="ECO:0000313" key="2">
    <source>
        <dbReference type="EMBL" id="XAU14070.1"/>
    </source>
</evidence>
<evidence type="ECO:0000256" key="1">
    <source>
        <dbReference type="SAM" id="Phobius"/>
    </source>
</evidence>
<proteinExistence type="predicted"/>
<dbReference type="Proteomes" id="UP001447842">
    <property type="component" value="Chromosome"/>
</dbReference>
<keyword evidence="1" id="KW-0472">Membrane</keyword>
<feature type="transmembrane region" description="Helical" evidence="1">
    <location>
        <begin position="85"/>
        <end position="106"/>
    </location>
</feature>
<keyword evidence="1" id="KW-0812">Transmembrane</keyword>
<sequence length="275" mass="31717">MQGENIKKFLKIIWLVATAVLVSWGIYFFSLFVAWGGAIEPNTGKLLAITAGMIFFGVGFVKTINKKTDPQMEKEKSLLKKGLGLIIFIFPFAILTWMSLPILLIWNGTYLKLYKYHAFPCENVTFKTKEKMVLISNKDGMLPRSAYFLTHNTLEILDKDLERSPWILSYVPNGEEYKIIGFYLAQAKGFSDNYYYLAQDVGNNESKALINVFSFDSRQCYPRNVTPYDKALFFPKRKSYNEEEIDLSDLKMAPYENPIDITNQRRPIKNPRAAF</sequence>